<gene>
    <name evidence="2" type="ORF">C2L65_35270</name>
</gene>
<keyword evidence="1" id="KW-1133">Transmembrane helix</keyword>
<evidence type="ECO:0000313" key="3">
    <source>
        <dbReference type="Proteomes" id="UP000243502"/>
    </source>
</evidence>
<dbReference type="Proteomes" id="UP000243502">
    <property type="component" value="Chromosome 3"/>
</dbReference>
<keyword evidence="1" id="KW-0472">Membrane</keyword>
<dbReference type="AlphaFoldDB" id="A0A2I8F1H4"/>
<reference evidence="2 3" key="1">
    <citation type="submission" date="2018-01" db="EMBL/GenBank/DDBJ databases">
        <title>Species boundaries and ecological features among Paraburkholderia terrae DSMZ17804T, P. hospita DSMZ17164T and P. caribensis DSMZ13236T.</title>
        <authorList>
            <person name="Pratama A.A."/>
        </authorList>
    </citation>
    <scope>NUCLEOTIDE SEQUENCE [LARGE SCALE GENOMIC DNA]</scope>
    <source>
        <strain evidence="2 3">DSM 17804</strain>
    </source>
</reference>
<dbReference type="KEGG" id="pter:C2L65_35270"/>
<keyword evidence="1" id="KW-0812">Transmembrane</keyword>
<dbReference type="EMBL" id="CP026113">
    <property type="protein sequence ID" value="AUT64884.1"/>
    <property type="molecule type" value="Genomic_DNA"/>
</dbReference>
<proteinExistence type="predicted"/>
<feature type="transmembrane region" description="Helical" evidence="1">
    <location>
        <begin position="20"/>
        <end position="37"/>
    </location>
</feature>
<protein>
    <submittedName>
        <fullName evidence="2">Uncharacterized protein</fullName>
    </submittedName>
</protein>
<evidence type="ECO:0000313" key="2">
    <source>
        <dbReference type="EMBL" id="AUT64884.1"/>
    </source>
</evidence>
<accession>A0A2I8F1H4</accession>
<name>A0A2I8F1H4_9BURK</name>
<feature type="transmembrane region" description="Helical" evidence="1">
    <location>
        <begin position="49"/>
        <end position="68"/>
    </location>
</feature>
<organism evidence="2 3">
    <name type="scientific">Paraburkholderia terrae</name>
    <dbReference type="NCBI Taxonomy" id="311230"/>
    <lineage>
        <taxon>Bacteria</taxon>
        <taxon>Pseudomonadati</taxon>
        <taxon>Pseudomonadota</taxon>
        <taxon>Betaproteobacteria</taxon>
        <taxon>Burkholderiales</taxon>
        <taxon>Burkholderiaceae</taxon>
        <taxon>Paraburkholderia</taxon>
    </lineage>
</organism>
<evidence type="ECO:0000256" key="1">
    <source>
        <dbReference type="SAM" id="Phobius"/>
    </source>
</evidence>
<sequence>MVGCKKTAPTENSTDMDSRLIFFAVAFFLVLIGIRLLRHYAALWFKDRPIWAIVASSAMLGLLLLFVLTRFDTTSLLSCLQGNTLSACWSPTTSLQSTPH</sequence>